<proteinExistence type="predicted"/>
<organism evidence="1 2">
    <name type="scientific">Arctium lappa</name>
    <name type="common">Greater burdock</name>
    <name type="synonym">Lappa major</name>
    <dbReference type="NCBI Taxonomy" id="4217"/>
    <lineage>
        <taxon>Eukaryota</taxon>
        <taxon>Viridiplantae</taxon>
        <taxon>Streptophyta</taxon>
        <taxon>Embryophyta</taxon>
        <taxon>Tracheophyta</taxon>
        <taxon>Spermatophyta</taxon>
        <taxon>Magnoliopsida</taxon>
        <taxon>eudicotyledons</taxon>
        <taxon>Gunneridae</taxon>
        <taxon>Pentapetalae</taxon>
        <taxon>asterids</taxon>
        <taxon>campanulids</taxon>
        <taxon>Asterales</taxon>
        <taxon>Asteraceae</taxon>
        <taxon>Carduoideae</taxon>
        <taxon>Cardueae</taxon>
        <taxon>Arctiinae</taxon>
        <taxon>Arctium</taxon>
    </lineage>
</organism>
<protein>
    <submittedName>
        <fullName evidence="1">Uncharacterized protein</fullName>
    </submittedName>
</protein>
<accession>A0ACB9EKN6</accession>
<comment type="caution">
    <text evidence="1">The sequence shown here is derived from an EMBL/GenBank/DDBJ whole genome shotgun (WGS) entry which is preliminary data.</text>
</comment>
<sequence>MEFLPSFPTIVAITFSVIAAAFLFYIVNGKRAKRGNKREPPRANGAWPIIGHLHLLGGSNLPHKVLGDMADKHGPIFSIKLGIHQALVVSNSEIAKDCFTTNDKVLASRPKAEAIKILTNNYAFLGFTPYGDYWRYVRKIVMLQLLSQRRVEMLEGTRVSEVRASIKDIYDAWVEKNESEKSDMVKVEMNQWFGILMLNIMARIISGKKLLLNDEEGVRFQAIVKKFVHLLGVFVVSDYIPYLKCLDVGGYFNAMRKTTKDLDDIFEGWLKEHKTESKSIQQGEGSQAFIHVLVSTLQGASDEDLSGFDRDTIIKATCQQLLVAGLDTTSVTLTWALSLLLNNPKSLEIVQDEIDEHVGRDRLVEESDLKNLTYLDAVIKETLRLYPAAPLSVPHESMEDCIVGGYNIPKGTRVLVNLSKMQRDPNIWSDPLEFRPERFLTSHKDIDVKGKHFELLPFGSGRRMCPGFLFALQSLGLTLATLIQQFVLQKPSDEPIDIRESSGLVNSKATPLEVLLSPRLSSNMYHVGS</sequence>
<dbReference type="EMBL" id="CM042048">
    <property type="protein sequence ID" value="KAI3759027.1"/>
    <property type="molecule type" value="Genomic_DNA"/>
</dbReference>
<gene>
    <name evidence="1" type="ORF">L6452_06600</name>
</gene>
<keyword evidence="2" id="KW-1185">Reference proteome</keyword>
<evidence type="ECO:0000313" key="2">
    <source>
        <dbReference type="Proteomes" id="UP001055879"/>
    </source>
</evidence>
<reference evidence="1 2" key="2">
    <citation type="journal article" date="2022" name="Mol. Ecol. Resour.">
        <title>The genomes of chicory, endive, great burdock and yacon provide insights into Asteraceae paleo-polyploidization history and plant inulin production.</title>
        <authorList>
            <person name="Fan W."/>
            <person name="Wang S."/>
            <person name="Wang H."/>
            <person name="Wang A."/>
            <person name="Jiang F."/>
            <person name="Liu H."/>
            <person name="Zhao H."/>
            <person name="Xu D."/>
            <person name="Zhang Y."/>
        </authorList>
    </citation>
    <scope>NUCLEOTIDE SEQUENCE [LARGE SCALE GENOMIC DNA]</scope>
    <source>
        <strain evidence="2">cv. Niubang</strain>
    </source>
</reference>
<evidence type="ECO:0000313" key="1">
    <source>
        <dbReference type="EMBL" id="KAI3759027.1"/>
    </source>
</evidence>
<name>A0ACB9EKN6_ARCLA</name>
<dbReference type="Proteomes" id="UP001055879">
    <property type="component" value="Linkage Group LG02"/>
</dbReference>
<reference evidence="2" key="1">
    <citation type="journal article" date="2022" name="Mol. Ecol. Resour.">
        <title>The genomes of chicory, endive, great burdock and yacon provide insights into Asteraceae palaeo-polyploidization history and plant inulin production.</title>
        <authorList>
            <person name="Fan W."/>
            <person name="Wang S."/>
            <person name="Wang H."/>
            <person name="Wang A."/>
            <person name="Jiang F."/>
            <person name="Liu H."/>
            <person name="Zhao H."/>
            <person name="Xu D."/>
            <person name="Zhang Y."/>
        </authorList>
    </citation>
    <scope>NUCLEOTIDE SEQUENCE [LARGE SCALE GENOMIC DNA]</scope>
    <source>
        <strain evidence="2">cv. Niubang</strain>
    </source>
</reference>